<evidence type="ECO:0000313" key="1">
    <source>
        <dbReference type="EMBL" id="MBI5129151.1"/>
    </source>
</evidence>
<evidence type="ECO:0000313" key="2">
    <source>
        <dbReference type="Proteomes" id="UP000782519"/>
    </source>
</evidence>
<protein>
    <submittedName>
        <fullName evidence="1">Uncharacterized protein</fullName>
    </submittedName>
</protein>
<reference evidence="1" key="1">
    <citation type="submission" date="2020-07" db="EMBL/GenBank/DDBJ databases">
        <title>Huge and variable diversity of episymbiotic CPR bacteria and DPANN archaea in groundwater ecosystems.</title>
        <authorList>
            <person name="He C.Y."/>
            <person name="Keren R."/>
            <person name="Whittaker M."/>
            <person name="Farag I.F."/>
            <person name="Doudna J."/>
            <person name="Cate J.H.D."/>
            <person name="Banfield J.F."/>
        </authorList>
    </citation>
    <scope>NUCLEOTIDE SEQUENCE</scope>
    <source>
        <strain evidence="1">NC_groundwater_1818_Pr3_B-0.1um_66_35</strain>
    </source>
</reference>
<dbReference type="EMBL" id="JACRJB010000018">
    <property type="protein sequence ID" value="MBI5129151.1"/>
    <property type="molecule type" value="Genomic_DNA"/>
</dbReference>
<name>A0A933RVV3_RHOPL</name>
<dbReference type="Proteomes" id="UP000782519">
    <property type="component" value="Unassembled WGS sequence"/>
</dbReference>
<gene>
    <name evidence="1" type="ORF">HZA66_06895</name>
</gene>
<comment type="caution">
    <text evidence="1">The sequence shown here is derived from an EMBL/GenBank/DDBJ whole genome shotgun (WGS) entry which is preliminary data.</text>
</comment>
<proteinExistence type="predicted"/>
<organism evidence="1 2">
    <name type="scientific">Rhodopseudomonas palustris</name>
    <dbReference type="NCBI Taxonomy" id="1076"/>
    <lineage>
        <taxon>Bacteria</taxon>
        <taxon>Pseudomonadati</taxon>
        <taxon>Pseudomonadota</taxon>
        <taxon>Alphaproteobacteria</taxon>
        <taxon>Hyphomicrobiales</taxon>
        <taxon>Nitrobacteraceae</taxon>
        <taxon>Rhodopseudomonas</taxon>
    </lineage>
</organism>
<accession>A0A933RVV3</accession>
<sequence>MAETLGILGSSTGLVAAARNIVNLSLRDLCHLAGAKQTVDNPRRNSENVRRVGDPAAAKLAPGGKICRSFTGC</sequence>
<dbReference type="AlphaFoldDB" id="A0A933RVV3"/>